<dbReference type="STRING" id="246196.MSMEG_2457"/>
<dbReference type="KEGG" id="msm:MSMEG_2457"/>
<proteinExistence type="predicted"/>
<keyword evidence="2" id="KW-0472">Membrane</keyword>
<dbReference type="AlphaFoldDB" id="A0QV59"/>
<reference evidence="3 4" key="1">
    <citation type="submission" date="2006-10" db="EMBL/GenBank/DDBJ databases">
        <authorList>
            <person name="Fleischmann R.D."/>
            <person name="Dodson R.J."/>
            <person name="Haft D.H."/>
            <person name="Merkel J.S."/>
            <person name="Nelson W.C."/>
            <person name="Fraser C.M."/>
        </authorList>
    </citation>
    <scope>NUCLEOTIDE SEQUENCE [LARGE SCALE GENOMIC DNA]</scope>
    <source>
        <strain evidence="4">ATCC 700084 / mc(2)155</strain>
    </source>
</reference>
<sequence length="105" mass="10668">MADPATEQRTFPAPGSAVPGAPPPLRRPLTPADGVPVGPRPETAAVPADPPSHGVPAASGTTGARFTAAAALFGIAVGLELAGLLSTRARSSRRRHVEPRSHRLV</sequence>
<dbReference type="GeneID" id="93457247"/>
<dbReference type="EMBL" id="CP000480">
    <property type="protein sequence ID" value="ABK72154.1"/>
    <property type="molecule type" value="Genomic_DNA"/>
</dbReference>
<feature type="region of interest" description="Disordered" evidence="1">
    <location>
        <begin position="1"/>
        <end position="59"/>
    </location>
</feature>
<protein>
    <submittedName>
        <fullName evidence="3">Uncharacterized protein</fullName>
    </submittedName>
</protein>
<dbReference type="KEGG" id="msb:LJ00_12230"/>
<dbReference type="PATRIC" id="fig|246196.19.peg.2422"/>
<keyword evidence="2" id="KW-0812">Transmembrane</keyword>
<accession>A0QV59</accession>
<dbReference type="PaxDb" id="246196-MSMEI_2396"/>
<dbReference type="RefSeq" id="WP_011728354.1">
    <property type="nucleotide sequence ID" value="NC_008596.1"/>
</dbReference>
<keyword evidence="2" id="KW-1133">Transmembrane helix</keyword>
<evidence type="ECO:0000256" key="1">
    <source>
        <dbReference type="SAM" id="MobiDB-lite"/>
    </source>
</evidence>
<evidence type="ECO:0000313" key="3">
    <source>
        <dbReference type="EMBL" id="ABK72154.1"/>
    </source>
</evidence>
<evidence type="ECO:0000256" key="2">
    <source>
        <dbReference type="SAM" id="Phobius"/>
    </source>
</evidence>
<evidence type="ECO:0000313" key="4">
    <source>
        <dbReference type="Proteomes" id="UP000000757"/>
    </source>
</evidence>
<keyword evidence="4" id="KW-1185">Reference proteome</keyword>
<name>A0QV59_MYCS2</name>
<organism evidence="3 4">
    <name type="scientific">Mycolicibacterium smegmatis (strain ATCC 700084 / mc(2)155)</name>
    <name type="common">Mycobacterium smegmatis</name>
    <dbReference type="NCBI Taxonomy" id="246196"/>
    <lineage>
        <taxon>Bacteria</taxon>
        <taxon>Bacillati</taxon>
        <taxon>Actinomycetota</taxon>
        <taxon>Actinomycetes</taxon>
        <taxon>Mycobacteriales</taxon>
        <taxon>Mycobacteriaceae</taxon>
        <taxon>Mycolicibacterium</taxon>
    </lineage>
</organism>
<feature type="transmembrane region" description="Helical" evidence="2">
    <location>
        <begin position="66"/>
        <end position="85"/>
    </location>
</feature>
<gene>
    <name evidence="3" type="ordered locus">MSMEG_2457</name>
</gene>
<dbReference type="Proteomes" id="UP000000757">
    <property type="component" value="Chromosome"/>
</dbReference>
<dbReference type="eggNOG" id="ENOG5031TS7">
    <property type="taxonomic scope" value="Bacteria"/>
</dbReference>